<reference evidence="1 2" key="1">
    <citation type="submission" date="2019-08" db="EMBL/GenBank/DDBJ databases">
        <authorList>
            <person name="Shi S."/>
        </authorList>
    </citation>
    <scope>NUCLEOTIDE SEQUENCE [LARGE SCALE GENOMIC DNA]</scope>
    <source>
        <strain evidence="1 2">GY10130</strain>
    </source>
</reference>
<keyword evidence="1" id="KW-0378">Hydrolase</keyword>
<dbReference type="AlphaFoldDB" id="A0A5C8JFR4"/>
<organism evidence="1 2">
    <name type="scientific">Pontibacter qinzhouensis</name>
    <dbReference type="NCBI Taxonomy" id="2603253"/>
    <lineage>
        <taxon>Bacteria</taxon>
        <taxon>Pseudomonadati</taxon>
        <taxon>Bacteroidota</taxon>
        <taxon>Cytophagia</taxon>
        <taxon>Cytophagales</taxon>
        <taxon>Hymenobacteraceae</taxon>
        <taxon>Pontibacter</taxon>
    </lineage>
</organism>
<dbReference type="SUPFAM" id="SSF53187">
    <property type="entry name" value="Zn-dependent exopeptidases"/>
    <property type="match status" value="1"/>
</dbReference>
<protein>
    <submittedName>
        <fullName evidence="1">N-formylglutamate amidohydrolase</fullName>
    </submittedName>
</protein>
<evidence type="ECO:0000313" key="1">
    <source>
        <dbReference type="EMBL" id="TXK36428.1"/>
    </source>
</evidence>
<dbReference type="Pfam" id="PF05013">
    <property type="entry name" value="FGase"/>
    <property type="match status" value="1"/>
</dbReference>
<accession>A0A5C8JFR4</accession>
<proteinExistence type="predicted"/>
<dbReference type="GO" id="GO:0016787">
    <property type="term" value="F:hydrolase activity"/>
    <property type="evidence" value="ECO:0007669"/>
    <property type="project" value="UniProtKB-KW"/>
</dbReference>
<comment type="caution">
    <text evidence="1">The sequence shown here is derived from an EMBL/GenBank/DDBJ whole genome shotgun (WGS) entry which is preliminary data.</text>
</comment>
<dbReference type="RefSeq" id="WP_147923142.1">
    <property type="nucleotide sequence ID" value="NZ_VRTY01000080.1"/>
</dbReference>
<sequence>MPKILLTCEHGGNNIPPAFKNYFKEHEAILSSHEGYDIGALDVFRTLQEIADVSFHSEDSRLLVELNRSRHHPKLFSAITQKLPDDEKNQLLKTIYYPYRDQVEQMVQDLVSAGRKVIHISVHTFTPVLKGKVRLTDIGLLYNPQRPMEQEICKNWKAALLQDNPEWTVRYNYPYLGIADGFPTYLRRRFTNDQYAGIELEVNNKFCRGNEDQFQKLKVQLKNSLAKAIAPILSNADRDFY</sequence>
<evidence type="ECO:0000313" key="2">
    <source>
        <dbReference type="Proteomes" id="UP000321926"/>
    </source>
</evidence>
<dbReference type="Proteomes" id="UP000321926">
    <property type="component" value="Unassembled WGS sequence"/>
</dbReference>
<gene>
    <name evidence="1" type="ORF">FVR03_17910</name>
</gene>
<name>A0A5C8JFR4_9BACT</name>
<keyword evidence="2" id="KW-1185">Reference proteome</keyword>
<dbReference type="Gene3D" id="3.40.630.40">
    <property type="entry name" value="Zn-dependent exopeptidases"/>
    <property type="match status" value="1"/>
</dbReference>
<dbReference type="InterPro" id="IPR007709">
    <property type="entry name" value="N-FG_amidohydro"/>
</dbReference>
<dbReference type="EMBL" id="VRTY01000080">
    <property type="protein sequence ID" value="TXK36428.1"/>
    <property type="molecule type" value="Genomic_DNA"/>
</dbReference>
<dbReference type="OrthoDB" id="9815326at2"/>